<dbReference type="EMBL" id="JAJTJA010000005">
    <property type="protein sequence ID" value="KAH8698338.1"/>
    <property type="molecule type" value="Genomic_DNA"/>
</dbReference>
<feature type="compositionally biased region" description="Polar residues" evidence="1">
    <location>
        <begin position="277"/>
        <end position="289"/>
    </location>
</feature>
<evidence type="ECO:0000313" key="4">
    <source>
        <dbReference type="Proteomes" id="UP001201262"/>
    </source>
</evidence>
<dbReference type="AlphaFoldDB" id="A0AAD4Q1A0"/>
<proteinExistence type="predicted"/>
<protein>
    <recommendedName>
        <fullName evidence="2">WW domain-containing protein</fullName>
    </recommendedName>
</protein>
<dbReference type="InterPro" id="IPR036020">
    <property type="entry name" value="WW_dom_sf"/>
</dbReference>
<keyword evidence="4" id="KW-1185">Reference proteome</keyword>
<feature type="region of interest" description="Disordered" evidence="1">
    <location>
        <begin position="206"/>
        <end position="477"/>
    </location>
</feature>
<name>A0AAD4Q1A0_9EURO</name>
<feature type="compositionally biased region" description="Polar residues" evidence="1">
    <location>
        <begin position="361"/>
        <end position="376"/>
    </location>
</feature>
<dbReference type="Pfam" id="PF00397">
    <property type="entry name" value="WW"/>
    <property type="match status" value="1"/>
</dbReference>
<dbReference type="Proteomes" id="UP001201262">
    <property type="component" value="Unassembled WGS sequence"/>
</dbReference>
<organism evidence="3 4">
    <name type="scientific">Talaromyces proteolyticus</name>
    <dbReference type="NCBI Taxonomy" id="1131652"/>
    <lineage>
        <taxon>Eukaryota</taxon>
        <taxon>Fungi</taxon>
        <taxon>Dikarya</taxon>
        <taxon>Ascomycota</taxon>
        <taxon>Pezizomycotina</taxon>
        <taxon>Eurotiomycetes</taxon>
        <taxon>Eurotiomycetidae</taxon>
        <taxon>Eurotiales</taxon>
        <taxon>Trichocomaceae</taxon>
        <taxon>Talaromyces</taxon>
        <taxon>Talaromyces sect. Bacilispori</taxon>
    </lineage>
</organism>
<dbReference type="SUPFAM" id="SSF51045">
    <property type="entry name" value="WW domain"/>
    <property type="match status" value="1"/>
</dbReference>
<dbReference type="GeneID" id="70252372"/>
<dbReference type="PROSITE" id="PS50020">
    <property type="entry name" value="WW_DOMAIN_2"/>
    <property type="match status" value="1"/>
</dbReference>
<feature type="compositionally biased region" description="Low complexity" evidence="1">
    <location>
        <begin position="377"/>
        <end position="394"/>
    </location>
</feature>
<dbReference type="RefSeq" id="XP_046072802.1">
    <property type="nucleotide sequence ID" value="XM_046222085.1"/>
</dbReference>
<feature type="domain" description="WW" evidence="2">
    <location>
        <begin position="17"/>
        <end position="51"/>
    </location>
</feature>
<evidence type="ECO:0000256" key="1">
    <source>
        <dbReference type="SAM" id="MobiDB-lite"/>
    </source>
</evidence>
<feature type="region of interest" description="Disordered" evidence="1">
    <location>
        <begin position="1"/>
        <end position="23"/>
    </location>
</feature>
<sequence length="477" mass="50214">MAKDTPQDSAGPSSPPPPLPEGWLAQWEGVSRKWYFVQRATGKSQWEIPTEPVALSPSTTPGSIGVGPTQAPGMTSSPISPIGMVNYGANRSFFGPSTEKAGLSSILGSHGGSGLSQLADRMLNKISKEFMPIKTGASPYQQFPPGHPNHPGSQMQYGPVGGPQYQSAANPYGYASTGYSGNYMGDVPQYHPQGQAFAPVDAYHQHQGVPHPATIPPGYPQQHSPNQPAIPHQFSPASPGSQSWHSPQQYSPVYSPSHQSPGTPGGPGGVGQPPPQLQWQMGPQPTIPHSTKPPMGHLPQQNIGNNSPNNHGQAQFHNIPANYHELEVPPQPEVSSLYSQGVPIYEAPSDLPPKAGHGTPGSVQSPQQATGPQQGNLSHHPSLASLSSHHTATSQPMNNNAFIAELPDNQVGMGQAGGPQKTQQPPNVGTAELPGSGPVRNTPTDPQFVSGPWTSPPTGANQHPPQNRYDNGSGFSR</sequence>
<dbReference type="PROSITE" id="PS01159">
    <property type="entry name" value="WW_DOMAIN_1"/>
    <property type="match status" value="1"/>
</dbReference>
<feature type="compositionally biased region" description="Low complexity" evidence="1">
    <location>
        <begin position="245"/>
        <end position="262"/>
    </location>
</feature>
<dbReference type="SMART" id="SM00456">
    <property type="entry name" value="WW"/>
    <property type="match status" value="1"/>
</dbReference>
<evidence type="ECO:0000313" key="3">
    <source>
        <dbReference type="EMBL" id="KAH8698338.1"/>
    </source>
</evidence>
<feature type="compositionally biased region" description="Polar residues" evidence="1">
    <location>
        <begin position="235"/>
        <end position="244"/>
    </location>
</feature>
<gene>
    <name evidence="3" type="ORF">BGW36DRAFT_460280</name>
</gene>
<feature type="compositionally biased region" description="Polar residues" evidence="1">
    <location>
        <begin position="299"/>
        <end position="316"/>
    </location>
</feature>
<dbReference type="Gene3D" id="2.20.70.10">
    <property type="match status" value="1"/>
</dbReference>
<reference evidence="3" key="1">
    <citation type="submission" date="2021-12" db="EMBL/GenBank/DDBJ databases">
        <title>Convergent genome expansion in fungi linked to evolution of root-endophyte symbiosis.</title>
        <authorList>
            <consortium name="DOE Joint Genome Institute"/>
            <person name="Ke Y.-H."/>
            <person name="Bonito G."/>
            <person name="Liao H.-L."/>
            <person name="Looney B."/>
            <person name="Rojas-Flechas A."/>
            <person name="Nash J."/>
            <person name="Hameed K."/>
            <person name="Schadt C."/>
            <person name="Martin F."/>
            <person name="Crous P.W."/>
            <person name="Miettinen O."/>
            <person name="Magnuson J.K."/>
            <person name="Labbe J."/>
            <person name="Jacobson D."/>
            <person name="Doktycz M.J."/>
            <person name="Veneault-Fourrey C."/>
            <person name="Kuo A."/>
            <person name="Mondo S."/>
            <person name="Calhoun S."/>
            <person name="Riley R."/>
            <person name="Ohm R."/>
            <person name="LaButti K."/>
            <person name="Andreopoulos B."/>
            <person name="Pangilinan J."/>
            <person name="Nolan M."/>
            <person name="Tritt A."/>
            <person name="Clum A."/>
            <person name="Lipzen A."/>
            <person name="Daum C."/>
            <person name="Barry K."/>
            <person name="Grigoriev I.V."/>
            <person name="Vilgalys R."/>
        </authorList>
    </citation>
    <scope>NUCLEOTIDE SEQUENCE</scope>
    <source>
        <strain evidence="3">PMI_201</strain>
    </source>
</reference>
<accession>A0AAD4Q1A0</accession>
<comment type="caution">
    <text evidence="3">The sequence shown here is derived from an EMBL/GenBank/DDBJ whole genome shotgun (WGS) entry which is preliminary data.</text>
</comment>
<feature type="compositionally biased region" description="Polar residues" evidence="1">
    <location>
        <begin position="439"/>
        <end position="477"/>
    </location>
</feature>
<dbReference type="InterPro" id="IPR001202">
    <property type="entry name" value="WW_dom"/>
</dbReference>
<evidence type="ECO:0000259" key="2">
    <source>
        <dbReference type="PROSITE" id="PS50020"/>
    </source>
</evidence>